<sequence>MARSVTAKPNVLVRFVSGISPMPDGTIPFNLLNDAPLFQSRLYKPVFSLSSVAMIVLGKINQGLVETVDIDIDDNTIVKKVMNSDLATTNPRIYTLIVSTILESFAILYTIESESSDLQYLTKKDFKRIRENINYIADFLSTNRKYRGMIEEFRISNISLGYLENQVEYILTERAETL</sequence>
<organism evidence="1 2">
    <name type="scientific">Bacillus phage CAM003</name>
    <dbReference type="NCBI Taxonomy" id="1486657"/>
    <lineage>
        <taxon>Viruses</taxon>
        <taxon>Duplodnaviria</taxon>
        <taxon>Heunggongvirae</taxon>
        <taxon>Uroviricota</taxon>
        <taxon>Caudoviricetes</taxon>
        <taxon>Herelleviridae</taxon>
        <taxon>Bastillevirinae</taxon>
        <taxon>Bastillevirus</taxon>
        <taxon>Bastillevirus CAM003</taxon>
    </lineage>
</organism>
<proteinExistence type="predicted"/>
<name>A0A024AZC5_9CAUD</name>
<accession>A0A024AZC5</accession>
<dbReference type="GeneID" id="19526401"/>
<dbReference type="KEGG" id="vg:19526401"/>
<evidence type="ECO:0000313" key="2">
    <source>
        <dbReference type="Proteomes" id="UP000026902"/>
    </source>
</evidence>
<evidence type="ECO:0000313" key="1">
    <source>
        <dbReference type="EMBL" id="AHZ09535.1"/>
    </source>
</evidence>
<evidence type="ECO:0008006" key="3">
    <source>
        <dbReference type="Google" id="ProtNLM"/>
    </source>
</evidence>
<dbReference type="RefSeq" id="YP_009037001.1">
    <property type="nucleotide sequence ID" value="NC_024216.1"/>
</dbReference>
<dbReference type="Proteomes" id="UP000026902">
    <property type="component" value="Segment"/>
</dbReference>
<protein>
    <recommendedName>
        <fullName evidence="3">Baseplate protein</fullName>
    </recommendedName>
</protein>
<keyword evidence="2" id="KW-1185">Reference proteome</keyword>
<reference evidence="2" key="1">
    <citation type="submission" date="2014-09" db="EMBL/GenBank/DDBJ databases">
        <authorList>
            <person name="Sauder A.B."/>
            <person name="McKenzie Q.R."/>
            <person name="Temple L.M."/>
            <person name="Alexis B.K."/>
            <person name="Al-Atrache Z."/>
            <person name="Lewis L.O."/>
            <person name="Loesser-Casey K.E."/>
            <person name="Mitchell K.J."/>
        </authorList>
    </citation>
    <scope>NUCLEOTIDE SEQUENCE [LARGE SCALE GENOMIC DNA]</scope>
</reference>
<dbReference type="EMBL" id="KJ489397">
    <property type="protein sequence ID" value="AHZ09535.1"/>
    <property type="molecule type" value="Genomic_DNA"/>
</dbReference>